<dbReference type="Proteomes" id="UP000075683">
    <property type="component" value="Unassembled WGS sequence"/>
</dbReference>
<dbReference type="AlphaFoldDB" id="A0A150MDP4"/>
<accession>A0A150MDP4</accession>
<comment type="caution">
    <text evidence="2">The sequence shown here is derived from an EMBL/GenBank/DDBJ whole genome shotgun (WGS) entry which is preliminary data.</text>
</comment>
<protein>
    <submittedName>
        <fullName evidence="2">Uncharacterized protein</fullName>
    </submittedName>
</protein>
<dbReference type="STRING" id="301148.B4135_1163"/>
<evidence type="ECO:0000313" key="2">
    <source>
        <dbReference type="EMBL" id="KYD22680.1"/>
    </source>
</evidence>
<evidence type="ECO:0000256" key="1">
    <source>
        <dbReference type="SAM" id="MobiDB-lite"/>
    </source>
</evidence>
<evidence type="ECO:0000313" key="3">
    <source>
        <dbReference type="Proteomes" id="UP000075683"/>
    </source>
</evidence>
<reference evidence="2 3" key="1">
    <citation type="submission" date="2016-01" db="EMBL/GenBank/DDBJ databases">
        <title>Draft Genome Sequences of Seven Thermophilic Sporeformers Isolated from Foods.</title>
        <authorList>
            <person name="Berendsen E.M."/>
            <person name="Wells-Bennik M.H."/>
            <person name="Krawcyk A.O."/>
            <person name="De Jong A."/>
            <person name="Holsappel S."/>
            <person name="Eijlander R.T."/>
            <person name="Kuipers O.P."/>
        </authorList>
    </citation>
    <scope>NUCLEOTIDE SEQUENCE [LARGE SCALE GENOMIC DNA]</scope>
    <source>
        <strain evidence="2 3">B4135</strain>
    </source>
</reference>
<dbReference type="EMBL" id="LQYT01000009">
    <property type="protein sequence ID" value="KYD22680.1"/>
    <property type="molecule type" value="Genomic_DNA"/>
</dbReference>
<gene>
    <name evidence="2" type="ORF">B4135_1163</name>
</gene>
<feature type="region of interest" description="Disordered" evidence="1">
    <location>
        <begin position="39"/>
        <end position="59"/>
    </location>
</feature>
<proteinExistence type="predicted"/>
<sequence>MSFPILLQEAGILIFPPRWLFSASVDAGFFWGVPPPRPRKTFGQAGKRRPVPEPSASRLPRPVNVSLHPIPFAGFLFIKAHKPDSKSCRRLAPSKGI</sequence>
<organism evidence="2 3">
    <name type="scientific">Caldibacillus debilis</name>
    <dbReference type="NCBI Taxonomy" id="301148"/>
    <lineage>
        <taxon>Bacteria</taxon>
        <taxon>Bacillati</taxon>
        <taxon>Bacillota</taxon>
        <taxon>Bacilli</taxon>
        <taxon>Bacillales</taxon>
        <taxon>Bacillaceae</taxon>
        <taxon>Caldibacillus</taxon>
    </lineage>
</organism>
<name>A0A150MDP4_9BACI</name>